<evidence type="ECO:0000313" key="2">
    <source>
        <dbReference type="EMBL" id="SJZ86469.1"/>
    </source>
</evidence>
<accession>A0A1T4P4U0</accession>
<dbReference type="InterPro" id="IPR053136">
    <property type="entry name" value="UTP_pyrophosphatase-like"/>
</dbReference>
<gene>
    <name evidence="2" type="ORF">SAMN02745174_01768</name>
</gene>
<dbReference type="PANTHER" id="PTHR30399">
    <property type="entry name" value="UNCHARACTERIZED PROTEIN YGJP"/>
    <property type="match status" value="1"/>
</dbReference>
<name>A0A1T4P4U0_9FUSO</name>
<dbReference type="EMBL" id="FUWX01000013">
    <property type="protein sequence ID" value="SJZ86469.1"/>
    <property type="molecule type" value="Genomic_DNA"/>
</dbReference>
<dbReference type="OrthoDB" id="9811177at2"/>
<dbReference type="AlphaFoldDB" id="A0A1T4P4U0"/>
<keyword evidence="3" id="KW-1185">Reference proteome</keyword>
<dbReference type="STRING" id="180163.SAMN02745174_01768"/>
<proteinExistence type="predicted"/>
<dbReference type="RefSeq" id="WP_078694232.1">
    <property type="nucleotide sequence ID" value="NZ_FUWX01000013.1"/>
</dbReference>
<sequence>MGIKIIRKNMKNVYIKIDEKGDLIVSAPLNFSENKIYELLESRKKIIEEKLKKIKIKEYKDGDEIYFLGKKYILKIKEIPEKENKVEIGNDQIIFSMKDSNNLEKRKRIIKNWYMEEGQNIIIPLFEKYLKIIKKDINRVTIKDLKSKWGSCNPRTRNINLNMQIFSRPIEFVEYVIFHELTHLLYPHHQKEFYEFIEQYMCNYKEIIKIGKLNMYQI</sequence>
<dbReference type="Pfam" id="PF01863">
    <property type="entry name" value="YgjP-like"/>
    <property type="match status" value="1"/>
</dbReference>
<protein>
    <recommendedName>
        <fullName evidence="1">YgjP-like metallopeptidase domain-containing protein</fullName>
    </recommendedName>
</protein>
<organism evidence="2 3">
    <name type="scientific">Cetobacterium ceti</name>
    <dbReference type="NCBI Taxonomy" id="180163"/>
    <lineage>
        <taxon>Bacteria</taxon>
        <taxon>Fusobacteriati</taxon>
        <taxon>Fusobacteriota</taxon>
        <taxon>Fusobacteriia</taxon>
        <taxon>Fusobacteriales</taxon>
        <taxon>Fusobacteriaceae</taxon>
        <taxon>Cetobacterium</taxon>
    </lineage>
</organism>
<reference evidence="2 3" key="1">
    <citation type="submission" date="2017-02" db="EMBL/GenBank/DDBJ databases">
        <authorList>
            <person name="Peterson S.W."/>
        </authorList>
    </citation>
    <scope>NUCLEOTIDE SEQUENCE [LARGE SCALE GENOMIC DNA]</scope>
    <source>
        <strain evidence="2 3">ATCC 700028</strain>
    </source>
</reference>
<evidence type="ECO:0000259" key="1">
    <source>
        <dbReference type="Pfam" id="PF01863"/>
    </source>
</evidence>
<feature type="domain" description="YgjP-like metallopeptidase" evidence="1">
    <location>
        <begin position="11"/>
        <end position="207"/>
    </location>
</feature>
<dbReference type="Gene3D" id="3.30.2010.10">
    <property type="entry name" value="Metalloproteases ('zincins'), catalytic domain"/>
    <property type="match status" value="1"/>
</dbReference>
<dbReference type="Proteomes" id="UP000191153">
    <property type="component" value="Unassembled WGS sequence"/>
</dbReference>
<dbReference type="InterPro" id="IPR002725">
    <property type="entry name" value="YgjP-like_metallopeptidase"/>
</dbReference>
<dbReference type="CDD" id="cd07344">
    <property type="entry name" value="M48_yhfN_like"/>
    <property type="match status" value="1"/>
</dbReference>
<evidence type="ECO:0000313" key="3">
    <source>
        <dbReference type="Proteomes" id="UP000191153"/>
    </source>
</evidence>
<dbReference type="PANTHER" id="PTHR30399:SF1">
    <property type="entry name" value="UTP PYROPHOSPHATASE"/>
    <property type="match status" value="1"/>
</dbReference>